<feature type="domain" description="Glycosyl hydrolase 94 supersandwich" evidence="3">
    <location>
        <begin position="70"/>
        <end position="309"/>
    </location>
</feature>
<dbReference type="CDD" id="cd11749">
    <property type="entry name" value="GH94N_LBP_like"/>
    <property type="match status" value="1"/>
</dbReference>
<evidence type="ECO:0000259" key="3">
    <source>
        <dbReference type="Pfam" id="PF06165"/>
    </source>
</evidence>
<organism evidence="5 6">
    <name type="scientific">Halanaerobium saccharolyticum</name>
    <dbReference type="NCBI Taxonomy" id="43595"/>
    <lineage>
        <taxon>Bacteria</taxon>
        <taxon>Bacillati</taxon>
        <taxon>Bacillota</taxon>
        <taxon>Clostridia</taxon>
        <taxon>Halanaerobiales</taxon>
        <taxon>Halanaerobiaceae</taxon>
        <taxon>Halanaerobium</taxon>
    </lineage>
</organism>
<name>A0A4V3CDW9_9FIRM</name>
<evidence type="ECO:0000313" key="6">
    <source>
        <dbReference type="Proteomes" id="UP000295064"/>
    </source>
</evidence>
<dbReference type="PANTHER" id="PTHR37469:SF2">
    <property type="entry name" value="CELLOBIONIC ACID PHOSPHORYLASE"/>
    <property type="match status" value="1"/>
</dbReference>
<dbReference type="InterPro" id="IPR012341">
    <property type="entry name" value="6hp_glycosidase-like_sf"/>
</dbReference>
<evidence type="ECO:0000259" key="4">
    <source>
        <dbReference type="Pfam" id="PF17167"/>
    </source>
</evidence>
<dbReference type="RefSeq" id="WP_208107549.1">
    <property type="nucleotide sequence ID" value="NZ_SNWX01000026.1"/>
</dbReference>
<dbReference type="Gene3D" id="2.70.98.40">
    <property type="entry name" value="Glycoside hydrolase, family 65, N-terminal domain"/>
    <property type="match status" value="1"/>
</dbReference>
<dbReference type="InterPro" id="IPR008928">
    <property type="entry name" value="6-hairpin_glycosidase_sf"/>
</dbReference>
<proteinExistence type="predicted"/>
<accession>A0A4V3CDW9</accession>
<feature type="domain" description="Glycosyl hydrolase 94 catalytic" evidence="4">
    <location>
        <begin position="323"/>
        <end position="555"/>
    </location>
</feature>
<evidence type="ECO:0000256" key="1">
    <source>
        <dbReference type="ARBA" id="ARBA00022676"/>
    </source>
</evidence>
<sequence>MKKLDRWKFTGKNGEFKVENVDQSTYLYFPLANEAEMMSAITPRLHGDIKTGQNTFAMRPVSLEDLHNTKSARNFWLKVNDREVWSATGNSAAQFAKKFSDQTETVELNAGLLWHKITRTNEKLSLKSEVTNFVPTNSDTVELMQVKIKNTGPEDLKIEPTAAVPIYGRSADNLRDHRHVTSLLHRTKTIEKGVVVKPTLSFDERGHKPNEVSYAVLGAEADGKAPVGFFPVLEDYIGDGGNLEWPEAVVLSSDDYLKAGAEIDGYETMGALKFEEITLRGGAEAAYIIAISTAEEEVDFEKLAAKYCSQEAFEKHLAENKKFWQQKLNVVDIDSADQEFNQWMKWVSLQPILRRIYGCSFLPSHDYGRGGRGWRDLWQDCLALLLMEPEPVRDLLYNNFSGVRIDGSNATIIGSEPGEFKADRNNIKRVWMDHGAWPLMTTKLYIDQSGDLDFLLKEQSYFENGSELKAQNGEIYQGSIIEHLLVQHLTHFFDVGEHNNCLLKNGDWNDGLDMAENRGESVAFTALYGSNLLDLAELLKALAAEKSIKKIELAAELSILLDTVEEDFDYQSVEYKREVLSDYRSRCESGISGQKIDFNLKELTADLEAKGESIFEHLNQNEWIETKAGDKFYNGYYDDDGQRLEGDHPKGVRMTLTGQVFPIMAGAADQDQIKQVVDSADKYLKDLSVGGYRLNTDFKELKTNLGRLFGFAYGHKENGAMFSHMAVMYSNALYKQGFAEAGDKVIDYIYQHCKDFDTSRTYPGIPEYINQRGRGMYPYLTGSASWLLLTVVTQIFGVRGELGNLVLDPKLLKKHFDPAAKAAVKTIFADKLLNISYFNKNQLGVKDYQVQEVKINGQSVNFENKAGAAVVERSLISKQHDQEVNIEVILN</sequence>
<dbReference type="GO" id="GO:0005975">
    <property type="term" value="P:carbohydrate metabolic process"/>
    <property type="evidence" value="ECO:0007669"/>
    <property type="project" value="InterPro"/>
</dbReference>
<reference evidence="5 6" key="1">
    <citation type="submission" date="2019-03" db="EMBL/GenBank/DDBJ databases">
        <title>Subsurface microbial communities from deep shales in Ohio and West Virginia, USA.</title>
        <authorList>
            <person name="Wrighton K."/>
        </authorList>
    </citation>
    <scope>NUCLEOTIDE SEQUENCE [LARGE SCALE GENOMIC DNA]</scope>
    <source>
        <strain evidence="5 6">MA284_T2</strain>
    </source>
</reference>
<dbReference type="InterPro" id="IPR033432">
    <property type="entry name" value="GH94_catalytic"/>
</dbReference>
<dbReference type="AlphaFoldDB" id="A0A4V3CDW9"/>
<protein>
    <submittedName>
        <fullName evidence="5">Glycosyl transferase family 36</fullName>
    </submittedName>
</protein>
<dbReference type="SUPFAM" id="SSF48208">
    <property type="entry name" value="Six-hairpin glycosidases"/>
    <property type="match status" value="1"/>
</dbReference>
<keyword evidence="1" id="KW-0328">Glycosyltransferase</keyword>
<dbReference type="Pfam" id="PF06165">
    <property type="entry name" value="GH94_b-supersand"/>
    <property type="match status" value="1"/>
</dbReference>
<dbReference type="Gene3D" id="1.50.10.10">
    <property type="match status" value="1"/>
</dbReference>
<dbReference type="Proteomes" id="UP000295064">
    <property type="component" value="Unassembled WGS sequence"/>
</dbReference>
<dbReference type="GO" id="GO:0016757">
    <property type="term" value="F:glycosyltransferase activity"/>
    <property type="evidence" value="ECO:0007669"/>
    <property type="project" value="UniProtKB-KW"/>
</dbReference>
<dbReference type="InterPro" id="IPR010383">
    <property type="entry name" value="Glyco_hydrolase_94_b-supersand"/>
</dbReference>
<evidence type="ECO:0000256" key="2">
    <source>
        <dbReference type="ARBA" id="ARBA00022679"/>
    </source>
</evidence>
<dbReference type="PANTHER" id="PTHR37469">
    <property type="entry name" value="CELLOBIONIC ACID PHOSPHORYLASE-RELATED"/>
    <property type="match status" value="1"/>
</dbReference>
<dbReference type="InterPro" id="IPR052047">
    <property type="entry name" value="GH94_Enzymes"/>
</dbReference>
<dbReference type="EMBL" id="SNWX01000026">
    <property type="protein sequence ID" value="TDO83373.1"/>
    <property type="molecule type" value="Genomic_DNA"/>
</dbReference>
<gene>
    <name evidence="5" type="ORF">DFR79_12631</name>
</gene>
<comment type="caution">
    <text evidence="5">The sequence shown here is derived from an EMBL/GenBank/DDBJ whole genome shotgun (WGS) entry which is preliminary data.</text>
</comment>
<dbReference type="InterPro" id="IPR037018">
    <property type="entry name" value="GH65_N"/>
</dbReference>
<keyword evidence="2 5" id="KW-0808">Transferase</keyword>
<feature type="domain" description="Glycosyl hydrolase 94 catalytic" evidence="4">
    <location>
        <begin position="602"/>
        <end position="797"/>
    </location>
</feature>
<dbReference type="Pfam" id="PF17167">
    <property type="entry name" value="Glyco_hydro_94"/>
    <property type="match status" value="2"/>
</dbReference>
<evidence type="ECO:0000313" key="5">
    <source>
        <dbReference type="EMBL" id="TDO83373.1"/>
    </source>
</evidence>